<dbReference type="EMBL" id="PP511728">
    <property type="protein sequence ID" value="XCD06926.1"/>
    <property type="molecule type" value="Genomic_DNA"/>
</dbReference>
<evidence type="ECO:0000313" key="3">
    <source>
        <dbReference type="EMBL" id="XCD06926.1"/>
    </source>
</evidence>
<reference evidence="1" key="1">
    <citation type="submission" date="2024-03" db="EMBL/GenBank/DDBJ databases">
        <title>Diverse circular DNA viruses in blood, oral, and fecal samples of captive lemurs.</title>
        <authorList>
            <person name="Paietta E.N."/>
            <person name="Kraberger S."/>
            <person name="Lund M.C."/>
            <person name="Custer J.M."/>
            <person name="Vargas K.M."/>
            <person name="Ehmke E.E."/>
            <person name="Yoder A.D."/>
            <person name="Varsani A."/>
        </authorList>
    </citation>
    <scope>NUCLEOTIDE SEQUENCE</scope>
    <source>
        <strain evidence="1">Duke_21_61</strain>
        <strain evidence="2">Duke_24FS_68</strain>
        <strain evidence="3">Duke_26_54</strain>
        <strain evidence="4">Duke_28FS_65</strain>
    </source>
</reference>
<protein>
    <submittedName>
        <fullName evidence="1">Uncharacterized protein</fullName>
    </submittedName>
</protein>
<dbReference type="EMBL" id="PP511406">
    <property type="protein sequence ID" value="XCD03965.1"/>
    <property type="molecule type" value="Genomic_DNA"/>
</dbReference>
<dbReference type="EMBL" id="PP511808">
    <property type="protein sequence ID" value="XCD07765.1"/>
    <property type="molecule type" value="Genomic_DNA"/>
</dbReference>
<name>A0AAU8AVR3_9VIRU</name>
<evidence type="ECO:0000313" key="4">
    <source>
        <dbReference type="EMBL" id="XCD07765.1"/>
    </source>
</evidence>
<evidence type="ECO:0000313" key="2">
    <source>
        <dbReference type="EMBL" id="XCD05333.1"/>
    </source>
</evidence>
<evidence type="ECO:0000313" key="1">
    <source>
        <dbReference type="EMBL" id="XCD03965.1"/>
    </source>
</evidence>
<sequence length="81" mass="9445">MTMKYLRESICREWSDENGNQHIALKLQDAPLWDVFTYVTGTRFDGYAWACMSSWENICKAHGGIDQKSDTIKGRKRKEVK</sequence>
<organism evidence="1">
    <name type="scientific">Dulem virus 202</name>
    <dbReference type="NCBI Taxonomy" id="3145679"/>
    <lineage>
        <taxon>Viruses</taxon>
        <taxon>Monodnaviria</taxon>
        <taxon>Sangervirae</taxon>
        <taxon>Phixviricota</taxon>
        <taxon>Malgrandaviricetes</taxon>
        <taxon>Petitvirales</taxon>
        <taxon>Microviridae</taxon>
        <taxon>Microvirus</taxon>
    </lineage>
</organism>
<dbReference type="EMBL" id="PP511546">
    <property type="protein sequence ID" value="XCD05333.1"/>
    <property type="molecule type" value="Genomic_DNA"/>
</dbReference>
<proteinExistence type="predicted"/>
<accession>A0AAU8AVR3</accession>